<dbReference type="Proteomes" id="UP001267290">
    <property type="component" value="Unassembled WGS sequence"/>
</dbReference>
<proteinExistence type="inferred from homology"/>
<evidence type="ECO:0000259" key="8">
    <source>
        <dbReference type="Pfam" id="PF02687"/>
    </source>
</evidence>
<evidence type="ECO:0000256" key="7">
    <source>
        <dbReference type="SAM" id="Phobius"/>
    </source>
</evidence>
<feature type="transmembrane region" description="Helical" evidence="7">
    <location>
        <begin position="333"/>
        <end position="363"/>
    </location>
</feature>
<feature type="transmembrane region" description="Helical" evidence="7">
    <location>
        <begin position="282"/>
        <end position="305"/>
    </location>
</feature>
<protein>
    <submittedName>
        <fullName evidence="10">ABC transport system permease protein</fullName>
    </submittedName>
</protein>
<evidence type="ECO:0000256" key="3">
    <source>
        <dbReference type="ARBA" id="ARBA00022692"/>
    </source>
</evidence>
<keyword evidence="2" id="KW-1003">Cell membrane</keyword>
<feature type="transmembrane region" description="Helical" evidence="7">
    <location>
        <begin position="779"/>
        <end position="802"/>
    </location>
</feature>
<dbReference type="Pfam" id="PF12704">
    <property type="entry name" value="MacB_PCD"/>
    <property type="match status" value="1"/>
</dbReference>
<dbReference type="PANTHER" id="PTHR30572">
    <property type="entry name" value="MEMBRANE COMPONENT OF TRANSPORTER-RELATED"/>
    <property type="match status" value="1"/>
</dbReference>
<comment type="subcellular location">
    <subcellularLocation>
        <location evidence="1">Cell membrane</location>
        <topology evidence="1">Multi-pass membrane protein</topology>
    </subcellularLocation>
</comment>
<feature type="transmembrane region" description="Helical" evidence="7">
    <location>
        <begin position="726"/>
        <end position="753"/>
    </location>
</feature>
<evidence type="ECO:0000256" key="2">
    <source>
        <dbReference type="ARBA" id="ARBA00022475"/>
    </source>
</evidence>
<evidence type="ECO:0000256" key="1">
    <source>
        <dbReference type="ARBA" id="ARBA00004651"/>
    </source>
</evidence>
<dbReference type="RefSeq" id="WP_310224922.1">
    <property type="nucleotide sequence ID" value="NZ_JAVDSB010000001.1"/>
</dbReference>
<evidence type="ECO:0000313" key="11">
    <source>
        <dbReference type="Proteomes" id="UP001267290"/>
    </source>
</evidence>
<dbReference type="InterPro" id="IPR025857">
    <property type="entry name" value="MacB_PCD"/>
</dbReference>
<feature type="domain" description="MacB-like periplasmic core" evidence="9">
    <location>
        <begin position="19"/>
        <end position="201"/>
    </location>
</feature>
<evidence type="ECO:0000259" key="9">
    <source>
        <dbReference type="Pfam" id="PF12704"/>
    </source>
</evidence>
<reference evidence="10 11" key="1">
    <citation type="submission" date="2023-07" db="EMBL/GenBank/DDBJ databases">
        <title>Sorghum-associated microbial communities from plants grown in Nebraska, USA.</title>
        <authorList>
            <person name="Schachtman D."/>
        </authorList>
    </citation>
    <scope>NUCLEOTIDE SEQUENCE [LARGE SCALE GENOMIC DNA]</scope>
    <source>
        <strain evidence="10 11">CC258</strain>
    </source>
</reference>
<gene>
    <name evidence="10" type="ORF">J2736_001528</name>
</gene>
<dbReference type="Pfam" id="PF02687">
    <property type="entry name" value="FtsX"/>
    <property type="match status" value="2"/>
</dbReference>
<sequence length="856" mass="94992">MNIVNKLTLRQLKLNKRRTLVTILGVMISVAMVTAVATLFFSFQGLMQKQAIANDGLWHVRYHAVNRDQLAAIKKDEATKDVILNKKLGYAELPEGNNPYKPYLFVEAYNSLGFTSFPIELTQGRFPENSNEVIISSEIADNGGIHYHIGDMLTLQVGERSDQTGKGEILDENSSIQMVNGQRKEALIHTNSITYTIVGMIKRPIFEPAQSPGYTIISFVDAAGMGPEDSLDTNVILKKINGALFTHAADLAKQNNIKVVEFNEPLLRFYGITDNVQLYHTLVSLCVIITLIIMAGSVALIYNAFAISVSERSRYLGMLSSVGATKRQKRNSVYYEGAVIGLISIPLGLLCGLVGMVVTFWGVNSSIQGAFGINQDFRVVVTPMSIMIAITVSLFTIFVSTYIPARRASKISAMDAIRQTMDIKLSGKDVKTSKFVRHVLGIEAEFGLKNLKRNKRRYQAVVLSLVISIVLFLSVSFFTANLEKTFKLSQADINYDLQVSASAEKPDLDQDHIRSIVSLTHVTEYSLVKRINFDSLIPASYVPTLVSNWFDNIGQPSQSGKYAYQVEVSALDDEHLQSYAKQTGVDFQTLVNPKQLSAIVINTTSYQDSLSRKFIETSVLNAVKGDSIELGNDKFPKVRVAALTNEAPMGVTLSRESISLKLIVSQRVLDALYPKDSDELSLNLYLKSTDPLDTQYKIQKLNSQVYVYNIFQARRNNEQNMLLIDVFTYGFVALITIISIANIFNTISTSLILKTKEIAMLRSVGMTPKGINKMIHSESVFYGIKSLIYGLPLGVMGMYLIYRAFMGRFNYGFSLPWSSLIGVCAAVFLIVSASMAYGSTKVKNVNIIDALKQENV</sequence>
<evidence type="ECO:0000313" key="10">
    <source>
        <dbReference type="EMBL" id="MDR6550345.1"/>
    </source>
</evidence>
<keyword evidence="4 7" id="KW-1133">Transmembrane helix</keyword>
<dbReference type="PANTHER" id="PTHR30572:SF4">
    <property type="entry name" value="ABC TRANSPORTER PERMEASE YTRF"/>
    <property type="match status" value="1"/>
</dbReference>
<dbReference type="InterPro" id="IPR050250">
    <property type="entry name" value="Macrolide_Exporter_MacB"/>
</dbReference>
<name>A0ABU1NS88_9BACL</name>
<feature type="transmembrane region" description="Helical" evidence="7">
    <location>
        <begin position="383"/>
        <end position="405"/>
    </location>
</feature>
<feature type="domain" description="ABC3 transporter permease C-terminal" evidence="8">
    <location>
        <begin position="288"/>
        <end position="412"/>
    </location>
</feature>
<keyword evidence="11" id="KW-1185">Reference proteome</keyword>
<organism evidence="10 11">
    <name type="scientific">Paenibacillus qinlingensis</name>
    <dbReference type="NCBI Taxonomy" id="1837343"/>
    <lineage>
        <taxon>Bacteria</taxon>
        <taxon>Bacillati</taxon>
        <taxon>Bacillota</taxon>
        <taxon>Bacilli</taxon>
        <taxon>Bacillales</taxon>
        <taxon>Paenibacillaceae</taxon>
        <taxon>Paenibacillus</taxon>
    </lineage>
</organism>
<feature type="transmembrane region" description="Helical" evidence="7">
    <location>
        <begin position="20"/>
        <end position="43"/>
    </location>
</feature>
<dbReference type="InterPro" id="IPR003838">
    <property type="entry name" value="ABC3_permease_C"/>
</dbReference>
<comment type="caution">
    <text evidence="10">The sequence shown here is derived from an EMBL/GenBank/DDBJ whole genome shotgun (WGS) entry which is preliminary data.</text>
</comment>
<evidence type="ECO:0000256" key="5">
    <source>
        <dbReference type="ARBA" id="ARBA00023136"/>
    </source>
</evidence>
<comment type="similarity">
    <text evidence="6">Belongs to the ABC-4 integral membrane protein family.</text>
</comment>
<dbReference type="EMBL" id="JAVDSB010000001">
    <property type="protein sequence ID" value="MDR6550345.1"/>
    <property type="molecule type" value="Genomic_DNA"/>
</dbReference>
<keyword evidence="3 7" id="KW-0812">Transmembrane</keyword>
<feature type="transmembrane region" description="Helical" evidence="7">
    <location>
        <begin position="814"/>
        <end position="837"/>
    </location>
</feature>
<accession>A0ABU1NS88</accession>
<keyword evidence="5 7" id="KW-0472">Membrane</keyword>
<feature type="domain" description="ABC3 transporter permease C-terminal" evidence="8">
    <location>
        <begin position="731"/>
        <end position="846"/>
    </location>
</feature>
<evidence type="ECO:0000256" key="4">
    <source>
        <dbReference type="ARBA" id="ARBA00022989"/>
    </source>
</evidence>
<feature type="transmembrane region" description="Helical" evidence="7">
    <location>
        <begin position="458"/>
        <end position="480"/>
    </location>
</feature>
<evidence type="ECO:0000256" key="6">
    <source>
        <dbReference type="ARBA" id="ARBA00038076"/>
    </source>
</evidence>